<dbReference type="Proteomes" id="UP000694924">
    <property type="component" value="Unplaced"/>
</dbReference>
<proteinExistence type="predicted"/>
<dbReference type="SUPFAM" id="SSF56672">
    <property type="entry name" value="DNA/RNA polymerases"/>
    <property type="match status" value="1"/>
</dbReference>
<name>A0ABM1JBT6_POLDO</name>
<reference evidence="2" key="1">
    <citation type="submission" date="2025-08" db="UniProtKB">
        <authorList>
            <consortium name="RefSeq"/>
        </authorList>
    </citation>
    <scope>IDENTIFICATION</scope>
    <source>
        <tissue evidence="2">Whole body</tissue>
    </source>
</reference>
<protein>
    <submittedName>
        <fullName evidence="2">Uncharacterized protein LOC107073743</fullName>
    </submittedName>
</protein>
<sequence>MQSQTENYAVELKFLLLPSITNISPSQPIPPEELVIPANIRLADTGFDKPSKIDAILGMPIFCALWHAGQIVQINDSISLQNSRLGWIAVTTANMHLPRSVKCHTALIGLQEQLEKFWRIEQTPERKIRSQEEEYCEAHYANNTRRDSSGRYIVRLPLRENANQLGDSYVNALKRFHVLERSLARKPGVREEYAKFLSEYEDLGHMERIEEPSRTEGYYLPHHAVTKQSSITTKLRVVFDASAKSSSGLSLNDILMVGPMIQEDLFTILLRFRSHAFALTADIAKMYRQ</sequence>
<feature type="non-terminal residue" evidence="2">
    <location>
        <position position="289"/>
    </location>
</feature>
<dbReference type="GeneID" id="107073743"/>
<accession>A0ABM1JBT6</accession>
<dbReference type="PANTHER" id="PTHR47331">
    <property type="entry name" value="PHD-TYPE DOMAIN-CONTAINING PROTEIN"/>
    <property type="match status" value="1"/>
</dbReference>
<evidence type="ECO:0000313" key="2">
    <source>
        <dbReference type="RefSeq" id="XP_015189924.1"/>
    </source>
</evidence>
<dbReference type="RefSeq" id="XP_015189924.1">
    <property type="nucleotide sequence ID" value="XM_015334438.1"/>
</dbReference>
<dbReference type="PANTHER" id="PTHR47331:SF5">
    <property type="entry name" value="RIBONUCLEASE H"/>
    <property type="match status" value="1"/>
</dbReference>
<evidence type="ECO:0000313" key="1">
    <source>
        <dbReference type="Proteomes" id="UP000694924"/>
    </source>
</evidence>
<keyword evidence="1" id="KW-1185">Reference proteome</keyword>
<gene>
    <name evidence="2" type="primary">LOC107073743</name>
</gene>
<dbReference type="InterPro" id="IPR043502">
    <property type="entry name" value="DNA/RNA_pol_sf"/>
</dbReference>
<organism evidence="1 2">
    <name type="scientific">Polistes dominula</name>
    <name type="common">European paper wasp</name>
    <name type="synonym">Vespa dominula</name>
    <dbReference type="NCBI Taxonomy" id="743375"/>
    <lineage>
        <taxon>Eukaryota</taxon>
        <taxon>Metazoa</taxon>
        <taxon>Ecdysozoa</taxon>
        <taxon>Arthropoda</taxon>
        <taxon>Hexapoda</taxon>
        <taxon>Insecta</taxon>
        <taxon>Pterygota</taxon>
        <taxon>Neoptera</taxon>
        <taxon>Endopterygota</taxon>
        <taxon>Hymenoptera</taxon>
        <taxon>Apocrita</taxon>
        <taxon>Aculeata</taxon>
        <taxon>Vespoidea</taxon>
        <taxon>Vespidae</taxon>
        <taxon>Polistinae</taxon>
        <taxon>Polistini</taxon>
        <taxon>Polistes</taxon>
    </lineage>
</organism>